<dbReference type="EMBL" id="JAAGSC010000031">
    <property type="protein sequence ID" value="NDY94453.1"/>
    <property type="molecule type" value="Genomic_DNA"/>
</dbReference>
<evidence type="ECO:0000313" key="5">
    <source>
        <dbReference type="Proteomes" id="UP000484885"/>
    </source>
</evidence>
<evidence type="ECO:0000256" key="1">
    <source>
        <dbReference type="ARBA" id="ARBA00006499"/>
    </source>
</evidence>
<dbReference type="SUPFAM" id="SSF53474">
    <property type="entry name" value="alpha/beta-Hydrolases"/>
    <property type="match status" value="1"/>
</dbReference>
<dbReference type="InterPro" id="IPR050565">
    <property type="entry name" value="LYPA1-2/EST-like"/>
</dbReference>
<keyword evidence="2 4" id="KW-0378">Hydrolase</keyword>
<reference evidence="4 5" key="1">
    <citation type="submission" date="2020-02" db="EMBL/GenBank/DDBJ databases">
        <authorList>
            <person name="Zhang X.-Y."/>
        </authorList>
    </citation>
    <scope>NUCLEOTIDE SEQUENCE [LARGE SCALE GENOMIC DNA]</scope>
    <source>
        <strain evidence="4 5">C33</strain>
    </source>
</reference>
<dbReference type="Pfam" id="PF02230">
    <property type="entry name" value="Abhydrolase_2"/>
    <property type="match status" value="1"/>
</dbReference>
<evidence type="ECO:0000256" key="2">
    <source>
        <dbReference type="ARBA" id="ARBA00022801"/>
    </source>
</evidence>
<evidence type="ECO:0000313" key="4">
    <source>
        <dbReference type="EMBL" id="NDY94453.1"/>
    </source>
</evidence>
<dbReference type="PANTHER" id="PTHR10655">
    <property type="entry name" value="LYSOPHOSPHOLIPASE-RELATED"/>
    <property type="match status" value="1"/>
</dbReference>
<keyword evidence="5" id="KW-1185">Reference proteome</keyword>
<gene>
    <name evidence="4" type="ORF">G3I74_01745</name>
</gene>
<organism evidence="4 5">
    <name type="scientific">Wenzhouxiangella limi</name>
    <dbReference type="NCBI Taxonomy" id="2707351"/>
    <lineage>
        <taxon>Bacteria</taxon>
        <taxon>Pseudomonadati</taxon>
        <taxon>Pseudomonadota</taxon>
        <taxon>Gammaproteobacteria</taxon>
        <taxon>Chromatiales</taxon>
        <taxon>Wenzhouxiangellaceae</taxon>
        <taxon>Wenzhouxiangella</taxon>
    </lineage>
</organism>
<evidence type="ECO:0000259" key="3">
    <source>
        <dbReference type="Pfam" id="PF02230"/>
    </source>
</evidence>
<dbReference type="AlphaFoldDB" id="A0A845URI6"/>
<dbReference type="RefSeq" id="WP_164209635.1">
    <property type="nucleotide sequence ID" value="NZ_JAAGSC010000031.1"/>
</dbReference>
<dbReference type="Gene3D" id="3.40.50.1820">
    <property type="entry name" value="alpha/beta hydrolase"/>
    <property type="match status" value="1"/>
</dbReference>
<protein>
    <submittedName>
        <fullName evidence="4">Alpha/beta fold hydrolase</fullName>
    </submittedName>
</protein>
<dbReference type="Proteomes" id="UP000484885">
    <property type="component" value="Unassembled WGS sequence"/>
</dbReference>
<sequence>MESQSRQLLESVVRETGPDPRHAVIWLHGLGADGNDFAPIVPQLQSAARRPVRFVFPHAPVRPVTVNGGMAMRAWYDILGMEIDRDQDREGIRASLAQVNDLLDDQIERGIPAENLILAGFSQGGAIALRCGLARRPVLAGIMVLSAYLLDADRLAEWAVSEAMDVPIFMGHGSQDPVVPARLGQASAERLQAAGYAPEWQTWPMPHSVCPEEIAAIDQWLERCWA</sequence>
<comment type="caution">
    <text evidence="4">The sequence shown here is derived from an EMBL/GenBank/DDBJ whole genome shotgun (WGS) entry which is preliminary data.</text>
</comment>
<dbReference type="PANTHER" id="PTHR10655:SF17">
    <property type="entry name" value="LYSOPHOSPHOLIPASE-LIKE PROTEIN 1"/>
    <property type="match status" value="1"/>
</dbReference>
<dbReference type="InterPro" id="IPR029058">
    <property type="entry name" value="AB_hydrolase_fold"/>
</dbReference>
<accession>A0A845URI6</accession>
<feature type="domain" description="Phospholipase/carboxylesterase/thioesterase" evidence="3">
    <location>
        <begin position="12"/>
        <end position="223"/>
    </location>
</feature>
<dbReference type="InterPro" id="IPR003140">
    <property type="entry name" value="PLipase/COase/thioEstase"/>
</dbReference>
<name>A0A845URI6_9GAMM</name>
<proteinExistence type="inferred from homology"/>
<comment type="similarity">
    <text evidence="1">Belongs to the AB hydrolase superfamily. AB hydrolase 2 family.</text>
</comment>
<dbReference type="GO" id="GO:0016787">
    <property type="term" value="F:hydrolase activity"/>
    <property type="evidence" value="ECO:0007669"/>
    <property type="project" value="UniProtKB-KW"/>
</dbReference>